<proteinExistence type="predicted"/>
<reference evidence="1" key="1">
    <citation type="submission" date="2013-05" db="EMBL/GenBank/DDBJ databases">
        <authorList>
            <person name="Yim A.K.Y."/>
            <person name="Chan T.F."/>
            <person name="Ji K.M."/>
            <person name="Liu X.Y."/>
            <person name="Zhou J.W."/>
            <person name="Li R.Q."/>
            <person name="Yang K.Y."/>
            <person name="Li J."/>
            <person name="Li M."/>
            <person name="Law P.T.W."/>
            <person name="Wu Y.L."/>
            <person name="Cai Z.L."/>
            <person name="Qin H."/>
            <person name="Bao Y."/>
            <person name="Leung R.K.K."/>
            <person name="Ng P.K.S."/>
            <person name="Zou J."/>
            <person name="Zhong X.J."/>
            <person name="Ran P.X."/>
            <person name="Zhong N.S."/>
            <person name="Liu Z.G."/>
            <person name="Tsui S.K.W."/>
        </authorList>
    </citation>
    <scope>NUCLEOTIDE SEQUENCE</scope>
    <source>
        <strain evidence="1">Derf</strain>
        <tissue evidence="1">Whole organism</tissue>
    </source>
</reference>
<feature type="non-terminal residue" evidence="1">
    <location>
        <position position="1"/>
    </location>
</feature>
<protein>
    <submittedName>
        <fullName evidence="1">Uncharacterized protein</fullName>
    </submittedName>
</protein>
<dbReference type="EMBL" id="ASGP02000001">
    <property type="protein sequence ID" value="KAH9526716.1"/>
    <property type="molecule type" value="Genomic_DNA"/>
</dbReference>
<name>A0A922IAK8_DERFA</name>
<evidence type="ECO:0000313" key="1">
    <source>
        <dbReference type="EMBL" id="KAH9526716.1"/>
    </source>
</evidence>
<dbReference type="Proteomes" id="UP000790347">
    <property type="component" value="Unassembled WGS sequence"/>
</dbReference>
<sequence>MLLLNVIYMDNAAKYWHQQQQYIDLFDHRQIDCNFKEYSVVFFATISPSAIFENLFFR</sequence>
<organism evidence="1 2">
    <name type="scientific">Dermatophagoides farinae</name>
    <name type="common">American house dust mite</name>
    <dbReference type="NCBI Taxonomy" id="6954"/>
    <lineage>
        <taxon>Eukaryota</taxon>
        <taxon>Metazoa</taxon>
        <taxon>Ecdysozoa</taxon>
        <taxon>Arthropoda</taxon>
        <taxon>Chelicerata</taxon>
        <taxon>Arachnida</taxon>
        <taxon>Acari</taxon>
        <taxon>Acariformes</taxon>
        <taxon>Sarcoptiformes</taxon>
        <taxon>Astigmata</taxon>
        <taxon>Psoroptidia</taxon>
        <taxon>Analgoidea</taxon>
        <taxon>Pyroglyphidae</taxon>
        <taxon>Dermatophagoidinae</taxon>
        <taxon>Dermatophagoides</taxon>
    </lineage>
</organism>
<comment type="caution">
    <text evidence="1">The sequence shown here is derived from an EMBL/GenBank/DDBJ whole genome shotgun (WGS) entry which is preliminary data.</text>
</comment>
<keyword evidence="2" id="KW-1185">Reference proteome</keyword>
<dbReference type="AlphaFoldDB" id="A0A922IAK8"/>
<reference evidence="1" key="2">
    <citation type="journal article" date="2022" name="Res Sq">
        <title>Comparative Genomics Reveals Insights into the Divergent Evolution of Astigmatic Mites and Household Pest Adaptations.</title>
        <authorList>
            <person name="Xiong Q."/>
            <person name="Wan A.T.-Y."/>
            <person name="Liu X.-Y."/>
            <person name="Fung C.S.-H."/>
            <person name="Xiao X."/>
            <person name="Malainual N."/>
            <person name="Hou J."/>
            <person name="Wang L."/>
            <person name="Wang M."/>
            <person name="Yang K."/>
            <person name="Cui Y."/>
            <person name="Leung E."/>
            <person name="Nong W."/>
            <person name="Shin S.-K."/>
            <person name="Au S."/>
            <person name="Jeong K.Y."/>
            <person name="Chew F.T."/>
            <person name="Hui J."/>
            <person name="Leung T.F."/>
            <person name="Tungtrongchitr A."/>
            <person name="Zhong N."/>
            <person name="Liu Z."/>
            <person name="Tsui S."/>
        </authorList>
    </citation>
    <scope>NUCLEOTIDE SEQUENCE</scope>
    <source>
        <strain evidence="1">Derf</strain>
        <tissue evidence="1">Whole organism</tissue>
    </source>
</reference>
<gene>
    <name evidence="1" type="ORF">DERF_000780</name>
</gene>
<accession>A0A922IAK8</accession>
<evidence type="ECO:0000313" key="2">
    <source>
        <dbReference type="Proteomes" id="UP000790347"/>
    </source>
</evidence>